<evidence type="ECO:0000256" key="1">
    <source>
        <dbReference type="SAM" id="MobiDB-lite"/>
    </source>
</evidence>
<feature type="region of interest" description="Disordered" evidence="1">
    <location>
        <begin position="323"/>
        <end position="358"/>
    </location>
</feature>
<keyword evidence="3" id="KW-1185">Reference proteome</keyword>
<dbReference type="EMBL" id="SRLO01000045">
    <property type="protein sequence ID" value="TNN81741.1"/>
    <property type="molecule type" value="Genomic_DNA"/>
</dbReference>
<feature type="compositionally biased region" description="Basic residues" evidence="1">
    <location>
        <begin position="171"/>
        <end position="180"/>
    </location>
</feature>
<dbReference type="AlphaFoldDB" id="A0A4Z2IV88"/>
<evidence type="ECO:0000313" key="2">
    <source>
        <dbReference type="EMBL" id="TNN81741.1"/>
    </source>
</evidence>
<feature type="compositionally biased region" description="Basic and acidic residues" evidence="1">
    <location>
        <begin position="326"/>
        <end position="347"/>
    </location>
</feature>
<sequence length="358" mass="38964">MASTARLRSSLLGYRVTEAKRSSYMSTSTRALDGPSIILLMFSLAKASASRSPRPQTDWSSRIAAGKAEREGEIGVVRMDGRLLHSPIRTEESKGAWVRELGSMTTNRKGRTCIDSSSAGRAGIFYCSSWRTFCWPPVPPPSGSEDTLHADEEKMNRDQGRGSRMSDSNGKKRGMQRKTKRDGEKLLGGGWLSLCLSRPLFPSHSLDKDKFVPSVLLDEVSDTGCSGNHLAPLTLSHPSFAAVATEPRRREWEGDGDGREELVMERGSHVVKNTVPGEANGCDLKVALYLTQRLSNAARQVRLRYAAPFCPPARSAAVRLVSTHTRPAEKEDGKGKEGMLEGGGDRRKGQKGCGGGKC</sequence>
<dbReference type="OrthoDB" id="10659183at2759"/>
<dbReference type="Proteomes" id="UP000314294">
    <property type="component" value="Unassembled WGS sequence"/>
</dbReference>
<feature type="region of interest" description="Disordered" evidence="1">
    <location>
        <begin position="153"/>
        <end position="182"/>
    </location>
</feature>
<name>A0A4Z2IV88_9TELE</name>
<organism evidence="2 3">
    <name type="scientific">Liparis tanakae</name>
    <name type="common">Tanaka's snailfish</name>
    <dbReference type="NCBI Taxonomy" id="230148"/>
    <lineage>
        <taxon>Eukaryota</taxon>
        <taxon>Metazoa</taxon>
        <taxon>Chordata</taxon>
        <taxon>Craniata</taxon>
        <taxon>Vertebrata</taxon>
        <taxon>Euteleostomi</taxon>
        <taxon>Actinopterygii</taxon>
        <taxon>Neopterygii</taxon>
        <taxon>Teleostei</taxon>
        <taxon>Neoteleostei</taxon>
        <taxon>Acanthomorphata</taxon>
        <taxon>Eupercaria</taxon>
        <taxon>Perciformes</taxon>
        <taxon>Cottioidei</taxon>
        <taxon>Cottales</taxon>
        <taxon>Liparidae</taxon>
        <taxon>Liparis</taxon>
    </lineage>
</organism>
<reference evidence="2 3" key="1">
    <citation type="submission" date="2019-03" db="EMBL/GenBank/DDBJ databases">
        <title>First draft genome of Liparis tanakae, snailfish: a comprehensive survey of snailfish specific genes.</title>
        <authorList>
            <person name="Kim W."/>
            <person name="Song I."/>
            <person name="Jeong J.-H."/>
            <person name="Kim D."/>
            <person name="Kim S."/>
            <person name="Ryu S."/>
            <person name="Song J.Y."/>
            <person name="Lee S.K."/>
        </authorList>
    </citation>
    <scope>NUCLEOTIDE SEQUENCE [LARGE SCALE GENOMIC DNA]</scope>
    <source>
        <tissue evidence="2">Muscle</tissue>
    </source>
</reference>
<evidence type="ECO:0000313" key="3">
    <source>
        <dbReference type="Proteomes" id="UP000314294"/>
    </source>
</evidence>
<protein>
    <submittedName>
        <fullName evidence="2">Uncharacterized protein</fullName>
    </submittedName>
</protein>
<proteinExistence type="predicted"/>
<comment type="caution">
    <text evidence="2">The sequence shown here is derived from an EMBL/GenBank/DDBJ whole genome shotgun (WGS) entry which is preliminary data.</text>
</comment>
<gene>
    <name evidence="2" type="ORF">EYF80_008187</name>
</gene>
<accession>A0A4Z2IV88</accession>